<name>L1J521_GUITC</name>
<dbReference type="Proteomes" id="UP000011087">
    <property type="component" value="Unassembled WGS sequence"/>
</dbReference>
<evidence type="ECO:0000313" key="2">
    <source>
        <dbReference type="EnsemblProtists" id="EKX43417"/>
    </source>
</evidence>
<sequence length="352" mass="39333">MQAGHTAAKIIDELQKHHADVLQAQEMGNKIDVSSEKSLQQGASIAQARARLRDLLFELDSRTKLESMRLREAMKQTEETAKLEGMKAMQEQLIAHEREIQRLMDEQVSAVNGACQDEITRRGQQFEQKMKEEWDAVAIRGDELSSLRSRMREVQKLLKSEYAIDELRNELAARYKIAANARMEEAEDLILRLQVLDKTLEQSKNSSDWSRNMQSIFLAVENASKALKEGEFHQDLAVIQALANVDPLVQTAVRSIPTTLRDVPSHERLQQGLEEAIVAARKQLLVPAGSGFVGEAWAAGDLEGAVKELGYLSPSTAKPMESWMLDARKVLVLRQALTLIRAHALSSLSASA</sequence>
<keyword evidence="3" id="KW-1185">Reference proteome</keyword>
<organism evidence="1">
    <name type="scientific">Guillardia theta (strain CCMP2712)</name>
    <name type="common">Cryptophyte</name>
    <dbReference type="NCBI Taxonomy" id="905079"/>
    <lineage>
        <taxon>Eukaryota</taxon>
        <taxon>Cryptophyceae</taxon>
        <taxon>Pyrenomonadales</taxon>
        <taxon>Geminigeraceae</taxon>
        <taxon>Guillardia</taxon>
    </lineage>
</organism>
<dbReference type="EnsemblProtists" id="EKX43417">
    <property type="protein sequence ID" value="EKX43417"/>
    <property type="gene ID" value="GUITHDRAFT_110540"/>
</dbReference>
<evidence type="ECO:0000313" key="3">
    <source>
        <dbReference type="Proteomes" id="UP000011087"/>
    </source>
</evidence>
<accession>L1J521</accession>
<gene>
    <name evidence="1" type="ORF">GUITHDRAFT_110540</name>
</gene>
<evidence type="ECO:0000313" key="1">
    <source>
        <dbReference type="EMBL" id="EKX43417.1"/>
    </source>
</evidence>
<dbReference type="RefSeq" id="XP_005830397.1">
    <property type="nucleotide sequence ID" value="XM_005830340.1"/>
</dbReference>
<dbReference type="STRING" id="905079.L1J521"/>
<dbReference type="KEGG" id="gtt:GUITHDRAFT_110540"/>
<reference evidence="3" key="2">
    <citation type="submission" date="2012-11" db="EMBL/GenBank/DDBJ databases">
        <authorList>
            <person name="Kuo A."/>
            <person name="Curtis B.A."/>
            <person name="Tanifuji G."/>
            <person name="Burki F."/>
            <person name="Gruber A."/>
            <person name="Irimia M."/>
            <person name="Maruyama S."/>
            <person name="Arias M.C."/>
            <person name="Ball S.G."/>
            <person name="Gile G.H."/>
            <person name="Hirakawa Y."/>
            <person name="Hopkins J.F."/>
            <person name="Rensing S.A."/>
            <person name="Schmutz J."/>
            <person name="Symeonidi A."/>
            <person name="Elias M."/>
            <person name="Eveleigh R.J."/>
            <person name="Herman E.K."/>
            <person name="Klute M.J."/>
            <person name="Nakayama T."/>
            <person name="Obornik M."/>
            <person name="Reyes-Prieto A."/>
            <person name="Armbrust E.V."/>
            <person name="Aves S.J."/>
            <person name="Beiko R.G."/>
            <person name="Coutinho P."/>
            <person name="Dacks J.B."/>
            <person name="Durnford D.G."/>
            <person name="Fast N.M."/>
            <person name="Green B.R."/>
            <person name="Grisdale C."/>
            <person name="Hempe F."/>
            <person name="Henrissat B."/>
            <person name="Hoppner M.P."/>
            <person name="Ishida K.-I."/>
            <person name="Kim E."/>
            <person name="Koreny L."/>
            <person name="Kroth P.G."/>
            <person name="Liu Y."/>
            <person name="Malik S.-B."/>
            <person name="Maier U.G."/>
            <person name="McRose D."/>
            <person name="Mock T."/>
            <person name="Neilson J.A."/>
            <person name="Onodera N.T."/>
            <person name="Poole A.M."/>
            <person name="Pritham E.J."/>
            <person name="Richards T.A."/>
            <person name="Rocap G."/>
            <person name="Roy S.W."/>
            <person name="Sarai C."/>
            <person name="Schaack S."/>
            <person name="Shirato S."/>
            <person name="Slamovits C.H."/>
            <person name="Spencer D.F."/>
            <person name="Suzuki S."/>
            <person name="Worden A.Z."/>
            <person name="Zauner S."/>
            <person name="Barry K."/>
            <person name="Bell C."/>
            <person name="Bharti A.K."/>
            <person name="Crow J.A."/>
            <person name="Grimwood J."/>
            <person name="Kramer R."/>
            <person name="Lindquist E."/>
            <person name="Lucas S."/>
            <person name="Salamov A."/>
            <person name="McFadden G.I."/>
            <person name="Lane C.E."/>
            <person name="Keeling P.J."/>
            <person name="Gray M.W."/>
            <person name="Grigoriev I.V."/>
            <person name="Archibald J.M."/>
        </authorList>
    </citation>
    <scope>NUCLEOTIDE SEQUENCE</scope>
    <source>
        <strain evidence="3">CCMP2712</strain>
    </source>
</reference>
<proteinExistence type="predicted"/>
<evidence type="ECO:0008006" key="4">
    <source>
        <dbReference type="Google" id="ProtNLM"/>
    </source>
</evidence>
<reference evidence="1 3" key="1">
    <citation type="journal article" date="2012" name="Nature">
        <title>Algal genomes reveal evolutionary mosaicism and the fate of nucleomorphs.</title>
        <authorList>
            <consortium name="DOE Joint Genome Institute"/>
            <person name="Curtis B.A."/>
            <person name="Tanifuji G."/>
            <person name="Burki F."/>
            <person name="Gruber A."/>
            <person name="Irimia M."/>
            <person name="Maruyama S."/>
            <person name="Arias M.C."/>
            <person name="Ball S.G."/>
            <person name="Gile G.H."/>
            <person name="Hirakawa Y."/>
            <person name="Hopkins J.F."/>
            <person name="Kuo A."/>
            <person name="Rensing S.A."/>
            <person name="Schmutz J."/>
            <person name="Symeonidi A."/>
            <person name="Elias M."/>
            <person name="Eveleigh R.J."/>
            <person name="Herman E.K."/>
            <person name="Klute M.J."/>
            <person name="Nakayama T."/>
            <person name="Obornik M."/>
            <person name="Reyes-Prieto A."/>
            <person name="Armbrust E.V."/>
            <person name="Aves S.J."/>
            <person name="Beiko R.G."/>
            <person name="Coutinho P."/>
            <person name="Dacks J.B."/>
            <person name="Durnford D.G."/>
            <person name="Fast N.M."/>
            <person name="Green B.R."/>
            <person name="Grisdale C.J."/>
            <person name="Hempel F."/>
            <person name="Henrissat B."/>
            <person name="Hoppner M.P."/>
            <person name="Ishida K."/>
            <person name="Kim E."/>
            <person name="Koreny L."/>
            <person name="Kroth P.G."/>
            <person name="Liu Y."/>
            <person name="Malik S.B."/>
            <person name="Maier U.G."/>
            <person name="McRose D."/>
            <person name="Mock T."/>
            <person name="Neilson J.A."/>
            <person name="Onodera N.T."/>
            <person name="Poole A.M."/>
            <person name="Pritham E.J."/>
            <person name="Richards T.A."/>
            <person name="Rocap G."/>
            <person name="Roy S.W."/>
            <person name="Sarai C."/>
            <person name="Schaack S."/>
            <person name="Shirato S."/>
            <person name="Slamovits C.H."/>
            <person name="Spencer D.F."/>
            <person name="Suzuki S."/>
            <person name="Worden A.Z."/>
            <person name="Zauner S."/>
            <person name="Barry K."/>
            <person name="Bell C."/>
            <person name="Bharti A.K."/>
            <person name="Crow J.A."/>
            <person name="Grimwood J."/>
            <person name="Kramer R."/>
            <person name="Lindquist E."/>
            <person name="Lucas S."/>
            <person name="Salamov A."/>
            <person name="McFadden G.I."/>
            <person name="Lane C.E."/>
            <person name="Keeling P.J."/>
            <person name="Gray M.W."/>
            <person name="Grigoriev I.V."/>
            <person name="Archibald J.M."/>
        </authorList>
    </citation>
    <scope>NUCLEOTIDE SEQUENCE</scope>
    <source>
        <strain evidence="1 3">CCMP2712</strain>
    </source>
</reference>
<dbReference type="AlphaFoldDB" id="L1J521"/>
<dbReference type="HOGENOM" id="CLU_788585_0_0_1"/>
<dbReference type="OrthoDB" id="10662501at2759"/>
<dbReference type="GeneID" id="17300081"/>
<dbReference type="PaxDb" id="55529-EKX43417"/>
<protein>
    <recommendedName>
        <fullName evidence="4">MICOS complex subunit MIC60</fullName>
    </recommendedName>
</protein>
<reference evidence="2" key="3">
    <citation type="submission" date="2015-06" db="UniProtKB">
        <authorList>
            <consortium name="EnsemblProtists"/>
        </authorList>
    </citation>
    <scope>IDENTIFICATION</scope>
</reference>
<dbReference type="EMBL" id="JH993010">
    <property type="protein sequence ID" value="EKX43417.1"/>
    <property type="molecule type" value="Genomic_DNA"/>
</dbReference>